<dbReference type="EMBL" id="CM031829">
    <property type="protein sequence ID" value="KAG6713034.1"/>
    <property type="molecule type" value="Genomic_DNA"/>
</dbReference>
<accession>A0A8T1QI42</accession>
<reference evidence="2" key="2">
    <citation type="submission" date="2021-01" db="EMBL/GenBank/DDBJ databases">
        <authorList>
            <person name="Lovell J.T."/>
            <person name="Bentley N."/>
            <person name="Bhattarai G."/>
            <person name="Jenkins J.W."/>
            <person name="Sreedasyam A."/>
            <person name="Alarcon Y."/>
            <person name="Bock C."/>
            <person name="Boston L."/>
            <person name="Carlson J."/>
            <person name="Cervantes K."/>
            <person name="Clermont K."/>
            <person name="Krom N."/>
            <person name="Kubenka K."/>
            <person name="Mamidi S."/>
            <person name="Mattison C."/>
            <person name="Monteros M."/>
            <person name="Pisani C."/>
            <person name="Plott C."/>
            <person name="Rajasekar S."/>
            <person name="Rhein H.S."/>
            <person name="Rohla C."/>
            <person name="Song M."/>
            <person name="Hilaire R.S."/>
            <person name="Shu S."/>
            <person name="Wells L."/>
            <person name="Wang X."/>
            <person name="Webber J."/>
            <person name="Heerema R.J."/>
            <person name="Klein P."/>
            <person name="Conner P."/>
            <person name="Grauke L."/>
            <person name="Grimwood J."/>
            <person name="Schmutz J."/>
            <person name="Randall J.J."/>
        </authorList>
    </citation>
    <scope>NUCLEOTIDE SEQUENCE</scope>
    <source>
        <tissue evidence="2">Leaf</tissue>
    </source>
</reference>
<gene>
    <name evidence="1" type="ORF">CIPAW_05G133400</name>
    <name evidence="2" type="ORF">I3842_05G129900</name>
</gene>
<name>A0A8T1QI42_CARIL</name>
<dbReference type="Proteomes" id="UP000811609">
    <property type="component" value="Chromosome 5"/>
</dbReference>
<sequence>MKRKFEVFEYGSNLNPIDDNSYSSSHFLQFSISGLGFELSSVSSTHPYPSNSMDSVSNVSLLIRIEYPFLDPDDILDAIYLSARESIQKLLEERSIPIPLNWTSSELATKVIGVRGQSPCPFLLNVESELSYALELLDELHLYQSSSFFFEAAYDLILLIA</sequence>
<dbReference type="AlphaFoldDB" id="A0A8T1QI42"/>
<comment type="caution">
    <text evidence="1">The sequence shown here is derived from an EMBL/GenBank/DDBJ whole genome shotgun (WGS) entry which is preliminary data.</text>
</comment>
<proteinExistence type="predicted"/>
<evidence type="ECO:0000313" key="3">
    <source>
        <dbReference type="Proteomes" id="UP000811609"/>
    </source>
</evidence>
<organism evidence="1 3">
    <name type="scientific">Carya illinoinensis</name>
    <name type="common">Pecan</name>
    <dbReference type="NCBI Taxonomy" id="32201"/>
    <lineage>
        <taxon>Eukaryota</taxon>
        <taxon>Viridiplantae</taxon>
        <taxon>Streptophyta</taxon>
        <taxon>Embryophyta</taxon>
        <taxon>Tracheophyta</taxon>
        <taxon>Spermatophyta</taxon>
        <taxon>Magnoliopsida</taxon>
        <taxon>eudicotyledons</taxon>
        <taxon>Gunneridae</taxon>
        <taxon>Pentapetalae</taxon>
        <taxon>rosids</taxon>
        <taxon>fabids</taxon>
        <taxon>Fagales</taxon>
        <taxon>Juglandaceae</taxon>
        <taxon>Carya</taxon>
    </lineage>
</organism>
<protein>
    <submittedName>
        <fullName evidence="1">Uncharacterized protein</fullName>
    </submittedName>
</protein>
<dbReference type="Proteomes" id="UP000811246">
    <property type="component" value="Chromosome 5"/>
</dbReference>
<evidence type="ECO:0000313" key="1">
    <source>
        <dbReference type="EMBL" id="KAG6654268.1"/>
    </source>
</evidence>
<dbReference type="EMBL" id="CM031813">
    <property type="protein sequence ID" value="KAG6654268.1"/>
    <property type="molecule type" value="Genomic_DNA"/>
</dbReference>
<reference evidence="1" key="1">
    <citation type="submission" date="2020-12" db="EMBL/GenBank/DDBJ databases">
        <title>WGS assembly of Carya illinoinensis cv. Pawnee.</title>
        <authorList>
            <person name="Platts A."/>
            <person name="Shu S."/>
            <person name="Wright S."/>
            <person name="Barry K."/>
            <person name="Edger P."/>
            <person name="Pires J.C."/>
            <person name="Schmutz J."/>
        </authorList>
    </citation>
    <scope>NUCLEOTIDE SEQUENCE</scope>
    <source>
        <tissue evidence="1">Leaf</tissue>
    </source>
</reference>
<evidence type="ECO:0000313" key="2">
    <source>
        <dbReference type="EMBL" id="KAG6713034.1"/>
    </source>
</evidence>
<keyword evidence="3" id="KW-1185">Reference proteome</keyword>